<dbReference type="EMBL" id="HE573027">
    <property type="protein sequence ID" value="CCC52644.1"/>
    <property type="molecule type" value="Genomic_DNA"/>
</dbReference>
<sequence length="111" mass="12092">MAPKICHAVFFSLDPEKMAANLPGNAVEENLQRLRDTVPGLLEVNMGRAETALFPGYVACCGDYTHCLVSKHVDAAAFQACSTHPSQVAFAELLKASFAKPPIRIDFELKE</sequence>
<dbReference type="Gene3D" id="3.30.70.100">
    <property type="match status" value="1"/>
</dbReference>
<evidence type="ECO:0000313" key="2">
    <source>
        <dbReference type="EMBL" id="CCC52641.1"/>
    </source>
</evidence>
<dbReference type="SUPFAM" id="SSF54909">
    <property type="entry name" value="Dimeric alpha+beta barrel"/>
    <property type="match status" value="1"/>
</dbReference>
<organism evidence="5">
    <name type="scientific">Trypanosoma vivax (strain Y486)</name>
    <dbReference type="NCBI Taxonomy" id="1055687"/>
    <lineage>
        <taxon>Eukaryota</taxon>
        <taxon>Discoba</taxon>
        <taxon>Euglenozoa</taxon>
        <taxon>Kinetoplastea</taxon>
        <taxon>Metakinetoplastina</taxon>
        <taxon>Trypanosomatida</taxon>
        <taxon>Trypanosomatidae</taxon>
        <taxon>Trypanosoma</taxon>
        <taxon>Duttonella</taxon>
    </lineage>
</organism>
<dbReference type="PROSITE" id="PS51502">
    <property type="entry name" value="S_R_A_B_BARREL"/>
    <property type="match status" value="1"/>
</dbReference>
<dbReference type="SMART" id="SM00886">
    <property type="entry name" value="Dabb"/>
    <property type="match status" value="1"/>
</dbReference>
<dbReference type="PANTHER" id="PTHR37832">
    <property type="entry name" value="BLL2683 PROTEIN"/>
    <property type="match status" value="1"/>
</dbReference>
<name>G0UA13_TRYVY</name>
<dbReference type="VEuPathDB" id="TriTrypDB:TvY486_1101290"/>
<evidence type="ECO:0000313" key="5">
    <source>
        <dbReference type="EMBL" id="CCC52644.1"/>
    </source>
</evidence>
<dbReference type="AlphaFoldDB" id="G0UA13"/>
<dbReference type="VEuPathDB" id="TriTrypDB:TvY486_1101280"/>
<dbReference type="EMBL" id="HE573027">
    <property type="protein sequence ID" value="CCC52641.1"/>
    <property type="molecule type" value="Genomic_DNA"/>
</dbReference>
<evidence type="ECO:0000259" key="1">
    <source>
        <dbReference type="PROSITE" id="PS51502"/>
    </source>
</evidence>
<dbReference type="InterPro" id="IPR011008">
    <property type="entry name" value="Dimeric_a/b-barrel"/>
</dbReference>
<dbReference type="Pfam" id="PF07876">
    <property type="entry name" value="Dabb"/>
    <property type="match status" value="1"/>
</dbReference>
<evidence type="ECO:0000313" key="4">
    <source>
        <dbReference type="EMBL" id="CCC52643.1"/>
    </source>
</evidence>
<dbReference type="EMBL" id="HE573027">
    <property type="protein sequence ID" value="CCC52642.1"/>
    <property type="molecule type" value="Genomic_DNA"/>
</dbReference>
<reference evidence="5" key="1">
    <citation type="journal article" date="2012" name="Proc. Natl. Acad. Sci. U.S.A.">
        <title>Antigenic diversity is generated by distinct evolutionary mechanisms in African trypanosome species.</title>
        <authorList>
            <person name="Jackson A.P."/>
            <person name="Berry A."/>
            <person name="Aslett M."/>
            <person name="Allison H.C."/>
            <person name="Burton P."/>
            <person name="Vavrova-Anderson J."/>
            <person name="Brown R."/>
            <person name="Browne H."/>
            <person name="Corton N."/>
            <person name="Hauser H."/>
            <person name="Gamble J."/>
            <person name="Gilderthorp R."/>
            <person name="Marcello L."/>
            <person name="McQuillan J."/>
            <person name="Otto T.D."/>
            <person name="Quail M.A."/>
            <person name="Sanders M.J."/>
            <person name="van Tonder A."/>
            <person name="Ginger M.L."/>
            <person name="Field M.C."/>
            <person name="Barry J.D."/>
            <person name="Hertz-Fowler C."/>
            <person name="Berriman M."/>
        </authorList>
    </citation>
    <scope>NUCLEOTIDE SEQUENCE</scope>
    <source>
        <strain evidence="5">Y486</strain>
    </source>
</reference>
<dbReference type="InterPro" id="IPR013097">
    <property type="entry name" value="Dabb"/>
</dbReference>
<dbReference type="EMBL" id="HE573027">
    <property type="protein sequence ID" value="CCC52643.1"/>
    <property type="molecule type" value="Genomic_DNA"/>
</dbReference>
<feature type="domain" description="Stress-response A/B barrel" evidence="1">
    <location>
        <begin position="5"/>
        <end position="107"/>
    </location>
</feature>
<dbReference type="PANTHER" id="PTHR37832:SF1">
    <property type="entry name" value="STRESS-RESPONSE A_B BARREL DOMAIN-CONTAINING PROTEIN"/>
    <property type="match status" value="1"/>
</dbReference>
<evidence type="ECO:0000313" key="3">
    <source>
        <dbReference type="EMBL" id="CCC52642.1"/>
    </source>
</evidence>
<dbReference type="OMA" id="FRPVHCA"/>
<proteinExistence type="predicted"/>
<dbReference type="VEuPathDB" id="TriTrypDB:TvY486_1101270"/>
<accession>G0UA13</accession>
<gene>
    <name evidence="2" type="ORF">TVY486_1101260</name>
    <name evidence="3" type="ORF">TVY486_1101270</name>
    <name evidence="4" type="ORF">TVY486_1101280</name>
    <name evidence="5" type="ORF">TVY486_1101290</name>
</gene>
<protein>
    <recommendedName>
        <fullName evidence="1">Stress-response A/B barrel domain-containing protein</fullName>
    </recommendedName>
</protein>
<dbReference type="VEuPathDB" id="TriTrypDB:TvY486_1101260"/>